<name>A0AAD3DSX6_9CHLO</name>
<evidence type="ECO:0000313" key="2">
    <source>
        <dbReference type="Proteomes" id="UP001054857"/>
    </source>
</evidence>
<dbReference type="EMBL" id="BMAR01000018">
    <property type="protein sequence ID" value="GFR47426.1"/>
    <property type="molecule type" value="Genomic_DNA"/>
</dbReference>
<keyword evidence="2" id="KW-1185">Reference proteome</keyword>
<evidence type="ECO:0000313" key="1">
    <source>
        <dbReference type="EMBL" id="GFR47426.1"/>
    </source>
</evidence>
<comment type="caution">
    <text evidence="1">The sequence shown here is derived from an EMBL/GenBank/DDBJ whole genome shotgun (WGS) entry which is preliminary data.</text>
</comment>
<dbReference type="Proteomes" id="UP001054857">
    <property type="component" value="Unassembled WGS sequence"/>
</dbReference>
<accession>A0AAD3DSX6</accession>
<dbReference type="AlphaFoldDB" id="A0AAD3DSX6"/>
<organism evidence="1 2">
    <name type="scientific">Astrephomene gubernaculifera</name>
    <dbReference type="NCBI Taxonomy" id="47775"/>
    <lineage>
        <taxon>Eukaryota</taxon>
        <taxon>Viridiplantae</taxon>
        <taxon>Chlorophyta</taxon>
        <taxon>core chlorophytes</taxon>
        <taxon>Chlorophyceae</taxon>
        <taxon>CS clade</taxon>
        <taxon>Chlamydomonadales</taxon>
        <taxon>Astrephomenaceae</taxon>
        <taxon>Astrephomene</taxon>
    </lineage>
</organism>
<sequence>MTNEGLVELCFTTMHSTILAALAISTFFALATASNTTLLIGDRNQTAAIHPTCRCKSPVCQPYTRGIVDFTAALRAANSVPKGACIFNPALLRIEQNLYCVFVRVYTASSDERRCVPGRLDRPPFMDAWNGTLANMLAVIRIRRTRQGGDVSVTMVGHRYFHDINYEDGRLFRDPGGRIFLYLAIPFGKYGGARAAVNTAQRVFLTCRNAPTFACAIKLGPPRMLRYDKSIAWEKNWVPWNGTTLMSYSHYGVFGPHSVFNWSSYREPVPHARFVSVANQSFFSTWTATYGKLIQLSGGTPAILEPSGSSFLAMGHVRIHPGCLHPNSIPGLDQLLGDKVRTNCHHFLKLPQNLKKDIPFRSFMYRNADGNTSKHYHVDYGMFFYRFSAEPPYSITHISHGILPPSEGHFGIVFPTGLERMGSDYVVSYGDADQASKLMFLSQGDVDKLLIPLVEMEKRITSFSLCTLPLFVGNSSTPEPELVTV</sequence>
<reference evidence="1 2" key="1">
    <citation type="journal article" date="2021" name="Sci. Rep.">
        <title>Genome sequencing of the multicellular alga Astrephomene provides insights into convergent evolution of germ-soma differentiation.</title>
        <authorList>
            <person name="Yamashita S."/>
            <person name="Yamamoto K."/>
            <person name="Matsuzaki R."/>
            <person name="Suzuki S."/>
            <person name="Yamaguchi H."/>
            <person name="Hirooka S."/>
            <person name="Minakuchi Y."/>
            <person name="Miyagishima S."/>
            <person name="Kawachi M."/>
            <person name="Toyoda A."/>
            <person name="Nozaki H."/>
        </authorList>
    </citation>
    <scope>NUCLEOTIDE SEQUENCE [LARGE SCALE GENOMIC DNA]</scope>
    <source>
        <strain evidence="1 2">NIES-4017</strain>
    </source>
</reference>
<protein>
    <submittedName>
        <fullName evidence="1">Uncharacterized protein</fullName>
    </submittedName>
</protein>
<gene>
    <name evidence="1" type="ORF">Agub_g9047</name>
</gene>
<proteinExistence type="predicted"/>